<dbReference type="AlphaFoldDB" id="A0A0D9XB77"/>
<keyword evidence="3" id="KW-1185">Reference proteome</keyword>
<protein>
    <submittedName>
        <fullName evidence="2">Uncharacterized protein</fullName>
    </submittedName>
</protein>
<feature type="transmembrane region" description="Helical" evidence="1">
    <location>
        <begin position="237"/>
        <end position="257"/>
    </location>
</feature>
<feature type="transmembrane region" description="Helical" evidence="1">
    <location>
        <begin position="269"/>
        <end position="290"/>
    </location>
</feature>
<dbReference type="HOGENOM" id="CLU_730339_0_0_1"/>
<keyword evidence="1" id="KW-1133">Transmembrane helix</keyword>
<feature type="transmembrane region" description="Helical" evidence="1">
    <location>
        <begin position="152"/>
        <end position="176"/>
    </location>
</feature>
<evidence type="ECO:0000256" key="1">
    <source>
        <dbReference type="SAM" id="Phobius"/>
    </source>
</evidence>
<dbReference type="EnsemblPlants" id="LPERR09G00360.1">
    <property type="protein sequence ID" value="LPERR09G00360.1"/>
    <property type="gene ID" value="LPERR09G00360"/>
</dbReference>
<dbReference type="Gramene" id="LPERR09G00360.1">
    <property type="protein sequence ID" value="LPERR09G00360.1"/>
    <property type="gene ID" value="LPERR09G00360"/>
</dbReference>
<reference evidence="2" key="3">
    <citation type="submission" date="2015-04" db="UniProtKB">
        <authorList>
            <consortium name="EnsemblPlants"/>
        </authorList>
    </citation>
    <scope>IDENTIFICATION</scope>
</reference>
<dbReference type="Proteomes" id="UP000032180">
    <property type="component" value="Chromosome 9"/>
</dbReference>
<reference evidence="2 3" key="1">
    <citation type="submission" date="2012-08" db="EMBL/GenBank/DDBJ databases">
        <title>Oryza genome evolution.</title>
        <authorList>
            <person name="Wing R.A."/>
        </authorList>
    </citation>
    <scope>NUCLEOTIDE SEQUENCE</scope>
</reference>
<feature type="transmembrane region" description="Helical" evidence="1">
    <location>
        <begin position="188"/>
        <end position="211"/>
    </location>
</feature>
<dbReference type="PANTHER" id="PTHR34483:SF2">
    <property type="entry name" value="OS09G0130700 PROTEIN"/>
    <property type="match status" value="1"/>
</dbReference>
<proteinExistence type="predicted"/>
<reference evidence="3" key="2">
    <citation type="submission" date="2013-12" db="EMBL/GenBank/DDBJ databases">
        <authorList>
            <person name="Yu Y."/>
            <person name="Lee S."/>
            <person name="de Baynast K."/>
            <person name="Wissotski M."/>
            <person name="Liu L."/>
            <person name="Talag J."/>
            <person name="Goicoechea J."/>
            <person name="Angelova A."/>
            <person name="Jetty R."/>
            <person name="Kudrna D."/>
            <person name="Golser W."/>
            <person name="Rivera L."/>
            <person name="Zhang J."/>
            <person name="Wing R."/>
        </authorList>
    </citation>
    <scope>NUCLEOTIDE SEQUENCE</scope>
</reference>
<sequence>MAAAEAAAARSSSSSSSPCTTFIAESLILPTRNIRLFAPIFLLIFCHTFAFLAIAAIHVNPLAASLDTHALAAGVLLHPPDEDTTHNVLADSDDDDAIRGHAKRLAVVYVAYLVSRLAVQVVAVVAGRTTYSGDRLTFSELLLRWNSVKERISGPLVTAMFMGVLDLMTATILVVAARLTTTKILGGYLVFVVALGFYAHLSAVIPVSLAVSSAEGRVAAPALWMAWRLMTAKRKEAAVLTLIVCLVPAAVCPVYAIAASLSDNLMFSFYVWLMGIVFGFFLLPVALQLLSTAAATVFYYHCLESQVIVPRVPQKLPVDQLDAADHV</sequence>
<keyword evidence="1" id="KW-0472">Membrane</keyword>
<evidence type="ECO:0000313" key="3">
    <source>
        <dbReference type="Proteomes" id="UP000032180"/>
    </source>
</evidence>
<feature type="transmembrane region" description="Helical" evidence="1">
    <location>
        <begin position="109"/>
        <end position="131"/>
    </location>
</feature>
<feature type="transmembrane region" description="Helical" evidence="1">
    <location>
        <begin position="36"/>
        <end position="59"/>
    </location>
</feature>
<dbReference type="eggNOG" id="ENOG502R3HN">
    <property type="taxonomic scope" value="Eukaryota"/>
</dbReference>
<dbReference type="PANTHER" id="PTHR34483">
    <property type="entry name" value="OS09G0129800 PROTEIN"/>
    <property type="match status" value="1"/>
</dbReference>
<accession>A0A0D9XB77</accession>
<name>A0A0D9XB77_9ORYZ</name>
<evidence type="ECO:0000313" key="2">
    <source>
        <dbReference type="EnsemblPlants" id="LPERR09G00360.1"/>
    </source>
</evidence>
<organism evidence="2 3">
    <name type="scientific">Leersia perrieri</name>
    <dbReference type="NCBI Taxonomy" id="77586"/>
    <lineage>
        <taxon>Eukaryota</taxon>
        <taxon>Viridiplantae</taxon>
        <taxon>Streptophyta</taxon>
        <taxon>Embryophyta</taxon>
        <taxon>Tracheophyta</taxon>
        <taxon>Spermatophyta</taxon>
        <taxon>Magnoliopsida</taxon>
        <taxon>Liliopsida</taxon>
        <taxon>Poales</taxon>
        <taxon>Poaceae</taxon>
        <taxon>BOP clade</taxon>
        <taxon>Oryzoideae</taxon>
        <taxon>Oryzeae</taxon>
        <taxon>Oryzinae</taxon>
        <taxon>Leersia</taxon>
    </lineage>
</organism>
<keyword evidence="1" id="KW-0812">Transmembrane</keyword>